<dbReference type="OrthoDB" id="105697at2157"/>
<dbReference type="PRINTS" id="PR01438">
    <property type="entry name" value="UNVRSLSTRESS"/>
</dbReference>
<reference evidence="3 6" key="3">
    <citation type="journal article" date="2014" name="Environ. Microbiol.">
        <title>Halorhabdus tiamatea: proteogenomics and glycosidase activity measurements identify the first cultivated euryarchaeon from a deep-sea anoxic brine lake as potential polysaccharide degrader.</title>
        <authorList>
            <person name="Werner J."/>
            <person name="Ferrer M."/>
            <person name="Michel G."/>
            <person name="Mann A.J."/>
            <person name="Huang S."/>
            <person name="Juarez S."/>
            <person name="Ciordia S."/>
            <person name="Albar J.P."/>
            <person name="Alcaide M."/>
            <person name="La Cono V."/>
            <person name="Yakimov M.M."/>
            <person name="Antunes A."/>
            <person name="Taborda M."/>
            <person name="Da Costa M.S."/>
            <person name="Amann R.I."/>
            <person name="Gloeckner F.O."/>
            <person name="Golyshina O.V."/>
            <person name="Golyshin P.N."/>
            <person name="Teeling H."/>
        </authorList>
    </citation>
    <scope>NUCLEOTIDE SEQUENCE [LARGE SCALE GENOMIC DNA]</scope>
    <source>
        <strain evidence="6">SARL4B</strain>
        <strain evidence="3">Type strain: SARL4B</strain>
    </source>
</reference>
<protein>
    <submittedName>
        <fullName evidence="3">Universal stress protein A (UpsA) domain protein</fullName>
    </submittedName>
    <submittedName>
        <fullName evidence="4">UspA domain-containing protein</fullName>
    </submittedName>
</protein>
<evidence type="ECO:0000313" key="4">
    <source>
        <dbReference type="EMBL" id="ERJ07529.1"/>
    </source>
</evidence>
<dbReference type="InterPro" id="IPR006016">
    <property type="entry name" value="UspA"/>
</dbReference>
<dbReference type="AlphaFoldDB" id="F7PK00"/>
<evidence type="ECO:0000259" key="2">
    <source>
        <dbReference type="Pfam" id="PF00582"/>
    </source>
</evidence>
<feature type="domain" description="UspA" evidence="2">
    <location>
        <begin position="1"/>
        <end position="137"/>
    </location>
</feature>
<accession>F7PK00</accession>
<gene>
    <name evidence="4" type="ORF">HLRTI_000252</name>
    <name evidence="3" type="ORF">HTIA_1395</name>
</gene>
<dbReference type="RefSeq" id="WP_008526159.1">
    <property type="nucleotide sequence ID" value="NC_021921.1"/>
</dbReference>
<dbReference type="EMBL" id="HF571520">
    <property type="protein sequence ID" value="CCQ33523.1"/>
    <property type="molecule type" value="Genomic_DNA"/>
</dbReference>
<proteinExistence type="inferred from homology"/>
<dbReference type="eggNOG" id="arCOG00449">
    <property type="taxonomic scope" value="Archaea"/>
</dbReference>
<dbReference type="InterPro" id="IPR006015">
    <property type="entry name" value="Universal_stress_UspA"/>
</dbReference>
<evidence type="ECO:0000313" key="5">
    <source>
        <dbReference type="Proteomes" id="UP000003861"/>
    </source>
</evidence>
<dbReference type="Proteomes" id="UP000003861">
    <property type="component" value="Unassembled WGS sequence"/>
</dbReference>
<dbReference type="STRING" id="1033806.HTIA_1395"/>
<name>F7PK00_9EURY</name>
<dbReference type="PANTHER" id="PTHR46268:SF6">
    <property type="entry name" value="UNIVERSAL STRESS PROTEIN UP12"/>
    <property type="match status" value="1"/>
</dbReference>
<reference evidence="4 5" key="1">
    <citation type="journal article" date="2011" name="J. Bacteriol.">
        <title>Genome sequence of Halorhabdus tiamatea, the first archaeon isolated from a deep-sea anoxic brine lake.</title>
        <authorList>
            <person name="Antunes A."/>
            <person name="Alam I."/>
            <person name="Bajic V.B."/>
            <person name="Stingl U."/>
        </authorList>
    </citation>
    <scope>NUCLEOTIDE SEQUENCE [LARGE SCALE GENOMIC DNA]</scope>
    <source>
        <strain evidence="4 5">SARL4B</strain>
    </source>
</reference>
<dbReference type="SUPFAM" id="SSF52402">
    <property type="entry name" value="Adenine nucleotide alpha hydrolases-like"/>
    <property type="match status" value="2"/>
</dbReference>
<dbReference type="HOGENOM" id="CLU_049301_2_1_2"/>
<dbReference type="Proteomes" id="UP000015381">
    <property type="component" value="Chromosome I"/>
</dbReference>
<dbReference type="PANTHER" id="PTHR46268">
    <property type="entry name" value="STRESS RESPONSE PROTEIN NHAX"/>
    <property type="match status" value="1"/>
</dbReference>
<reference evidence="4 5" key="2">
    <citation type="journal article" date="2013" name="PLoS ONE">
        <title>INDIGO - INtegrated Data Warehouse of MIcrobial GenOmes with Examples from the Red Sea Extremophiles.</title>
        <authorList>
            <person name="Alam I."/>
            <person name="Antunes A."/>
            <person name="Kamau A.A."/>
            <person name="Ba Alawi W."/>
            <person name="Kalkatawi M."/>
            <person name="Stingl U."/>
            <person name="Bajic V.B."/>
        </authorList>
    </citation>
    <scope>NUCLEOTIDE SEQUENCE [LARGE SCALE GENOMIC DNA]</scope>
    <source>
        <strain evidence="4 5">SARL4B</strain>
    </source>
</reference>
<evidence type="ECO:0000313" key="6">
    <source>
        <dbReference type="Proteomes" id="UP000015381"/>
    </source>
</evidence>
<dbReference type="PATRIC" id="fig|1033806.12.peg.1382"/>
<dbReference type="Pfam" id="PF00582">
    <property type="entry name" value="Usp"/>
    <property type="match status" value="2"/>
</dbReference>
<evidence type="ECO:0000313" key="3">
    <source>
        <dbReference type="EMBL" id="CCQ33523.1"/>
    </source>
</evidence>
<dbReference type="Gene3D" id="3.40.50.620">
    <property type="entry name" value="HUPs"/>
    <property type="match status" value="2"/>
</dbReference>
<evidence type="ECO:0000256" key="1">
    <source>
        <dbReference type="ARBA" id="ARBA00008791"/>
    </source>
</evidence>
<dbReference type="GeneID" id="23800052"/>
<feature type="domain" description="UspA" evidence="2">
    <location>
        <begin position="149"/>
        <end position="285"/>
    </location>
</feature>
<dbReference type="EMBL" id="AFNT02000002">
    <property type="protein sequence ID" value="ERJ07529.1"/>
    <property type="molecule type" value="Genomic_DNA"/>
</dbReference>
<sequence length="290" mass="31176">MYDQILLPVDEQTENAEVLHHAGEIAHRFDAEIRLVHVADTDEYSVALTDQGVVDGLVRRGEELVAEAGETFETLGVEYSTDVVQGSPAATIVEYASEYDYDLLVMPTHGREGLSHFLLGSVTEKVVRLSSVPVLTARMTEEDTFAFPYERILLPTDTSDASRRAAEHGLDLAAAMDAAVDVLSVVETAALGPDVQSSMTTGDFDQGAREAVSNVAAMAEKRGVEATTHVETGSPDEEILSAIDDQDCQAVVMGTTGRRGVDRILLGSVAEKTVRSAPVPVVTVRSEQEE</sequence>
<organism evidence="4 5">
    <name type="scientific">Halorhabdus tiamatea SARL4B</name>
    <dbReference type="NCBI Taxonomy" id="1033806"/>
    <lineage>
        <taxon>Archaea</taxon>
        <taxon>Methanobacteriati</taxon>
        <taxon>Methanobacteriota</taxon>
        <taxon>Stenosarchaea group</taxon>
        <taxon>Halobacteria</taxon>
        <taxon>Halobacteriales</taxon>
        <taxon>Haloarculaceae</taxon>
        <taxon>Halorhabdus</taxon>
    </lineage>
</organism>
<dbReference type="InterPro" id="IPR014729">
    <property type="entry name" value="Rossmann-like_a/b/a_fold"/>
</dbReference>
<keyword evidence="6" id="KW-1185">Reference proteome</keyword>
<comment type="similarity">
    <text evidence="1">Belongs to the universal stress protein A family.</text>
</comment>
<dbReference type="CDD" id="cd00293">
    <property type="entry name" value="USP-like"/>
    <property type="match status" value="2"/>
</dbReference>
<dbReference type="KEGG" id="hti:HTIA_1395"/>